<dbReference type="EMBL" id="JAZHXI010000001">
    <property type="protein sequence ID" value="KAL2075931.1"/>
    <property type="molecule type" value="Genomic_DNA"/>
</dbReference>
<dbReference type="InterPro" id="IPR010730">
    <property type="entry name" value="HET"/>
</dbReference>
<protein>
    <recommendedName>
        <fullName evidence="1">Heterokaryon incompatibility domain-containing protein</fullName>
    </recommendedName>
</protein>
<sequence length="387" mass="44518">MRLLSYSDNGEIILTEFFGDKIPADYAILSHTWEEHEVSFSDMLNGSGTMKAGYRKIGLCGEQARRDGLEYFWVDTCCIDKSSSAELSEAINSMFQWYKKATICYAYLSDVLTVEPTAEEFGQSRWFERGWTLQELLAPKKIHFYTNQWNRIRFKNELNLKSTISGITSIHIEYLNGKSLSQASIAERMSWASSRKTTREEDVAYSLLGIFGVHIPLLYGEGGIHAFIRLQEELLRTTNDHSIFLWDFIQGTDKWSIYHHALAPSPIHFQNGGDIVCCDFGHSVSHSSVTNAGILIKLPILFPNDQPYIKAVFQCRRKDDFSNAIALPLFYNGRGAYARINHPHMLVQQNTTRWMRIRVKEIYLETRPGMENMEDMIIEVADSRRYS</sequence>
<feature type="domain" description="Heterokaryon incompatibility" evidence="1">
    <location>
        <begin position="26"/>
        <end position="110"/>
    </location>
</feature>
<evidence type="ECO:0000259" key="1">
    <source>
        <dbReference type="Pfam" id="PF06985"/>
    </source>
</evidence>
<dbReference type="PANTHER" id="PTHR10622">
    <property type="entry name" value="HET DOMAIN-CONTAINING PROTEIN"/>
    <property type="match status" value="1"/>
</dbReference>
<evidence type="ECO:0000313" key="3">
    <source>
        <dbReference type="Proteomes" id="UP001595075"/>
    </source>
</evidence>
<dbReference type="Proteomes" id="UP001595075">
    <property type="component" value="Unassembled WGS sequence"/>
</dbReference>
<organism evidence="2 3">
    <name type="scientific">Oculimacula yallundae</name>
    <dbReference type="NCBI Taxonomy" id="86028"/>
    <lineage>
        <taxon>Eukaryota</taxon>
        <taxon>Fungi</taxon>
        <taxon>Dikarya</taxon>
        <taxon>Ascomycota</taxon>
        <taxon>Pezizomycotina</taxon>
        <taxon>Leotiomycetes</taxon>
        <taxon>Helotiales</taxon>
        <taxon>Ploettnerulaceae</taxon>
        <taxon>Oculimacula</taxon>
    </lineage>
</organism>
<keyword evidence="3" id="KW-1185">Reference proteome</keyword>
<gene>
    <name evidence="2" type="ORF">VTL71DRAFT_874</name>
</gene>
<comment type="caution">
    <text evidence="2">The sequence shown here is derived from an EMBL/GenBank/DDBJ whole genome shotgun (WGS) entry which is preliminary data.</text>
</comment>
<proteinExistence type="predicted"/>
<name>A0ABR4D3K3_9HELO</name>
<dbReference type="PANTHER" id="PTHR10622:SF10">
    <property type="entry name" value="HET DOMAIN-CONTAINING PROTEIN"/>
    <property type="match status" value="1"/>
</dbReference>
<dbReference type="Pfam" id="PF06985">
    <property type="entry name" value="HET"/>
    <property type="match status" value="1"/>
</dbReference>
<accession>A0ABR4D3K3</accession>
<reference evidence="2 3" key="1">
    <citation type="journal article" date="2024" name="Commun. Biol.">
        <title>Comparative genomic analysis of thermophilic fungi reveals convergent evolutionary adaptations and gene losses.</title>
        <authorList>
            <person name="Steindorff A.S."/>
            <person name="Aguilar-Pontes M.V."/>
            <person name="Robinson A.J."/>
            <person name="Andreopoulos B."/>
            <person name="LaButti K."/>
            <person name="Kuo A."/>
            <person name="Mondo S."/>
            <person name="Riley R."/>
            <person name="Otillar R."/>
            <person name="Haridas S."/>
            <person name="Lipzen A."/>
            <person name="Grimwood J."/>
            <person name="Schmutz J."/>
            <person name="Clum A."/>
            <person name="Reid I.D."/>
            <person name="Moisan M.C."/>
            <person name="Butler G."/>
            <person name="Nguyen T.T.M."/>
            <person name="Dewar K."/>
            <person name="Conant G."/>
            <person name="Drula E."/>
            <person name="Henrissat B."/>
            <person name="Hansel C."/>
            <person name="Singer S."/>
            <person name="Hutchinson M.I."/>
            <person name="de Vries R.P."/>
            <person name="Natvig D.O."/>
            <person name="Powell A.J."/>
            <person name="Tsang A."/>
            <person name="Grigoriev I.V."/>
        </authorList>
    </citation>
    <scope>NUCLEOTIDE SEQUENCE [LARGE SCALE GENOMIC DNA]</scope>
    <source>
        <strain evidence="2 3">CBS 494.80</strain>
    </source>
</reference>
<evidence type="ECO:0000313" key="2">
    <source>
        <dbReference type="EMBL" id="KAL2075931.1"/>
    </source>
</evidence>